<accession>A0A3Q8SAE4</accession>
<feature type="transmembrane region" description="Helical" evidence="1">
    <location>
        <begin position="221"/>
        <end position="243"/>
    </location>
</feature>
<reference evidence="2 3" key="1">
    <citation type="submission" date="2018-11" db="EMBL/GenBank/DDBJ databases">
        <title>Genome sequencing of Paenibacillus lentus DSM25539(T).</title>
        <authorList>
            <person name="Kook J.-K."/>
            <person name="Park S.-N."/>
            <person name="Lim Y.K."/>
        </authorList>
    </citation>
    <scope>NUCLEOTIDE SEQUENCE [LARGE SCALE GENOMIC DNA]</scope>
    <source>
        <strain evidence="2 3">DSM 25539</strain>
    </source>
</reference>
<feature type="transmembrane region" description="Helical" evidence="1">
    <location>
        <begin position="255"/>
        <end position="277"/>
    </location>
</feature>
<dbReference type="KEGG" id="plen:EIM92_07980"/>
<dbReference type="OrthoDB" id="2786532at2"/>
<dbReference type="EMBL" id="CP034248">
    <property type="protein sequence ID" value="AZK46138.1"/>
    <property type="molecule type" value="Genomic_DNA"/>
</dbReference>
<keyword evidence="3" id="KW-1185">Reference proteome</keyword>
<feature type="transmembrane region" description="Helical" evidence="1">
    <location>
        <begin position="20"/>
        <end position="37"/>
    </location>
</feature>
<feature type="transmembrane region" description="Helical" evidence="1">
    <location>
        <begin position="49"/>
        <end position="72"/>
    </location>
</feature>
<dbReference type="AlphaFoldDB" id="A0A3Q8SAE4"/>
<proteinExistence type="predicted"/>
<sequence length="731" mass="83227">MVKWRRQFVLEVNHIFRNPWLMGLPALYGVLYALNLSDVSPYNNFFNHTYSFHSLAQTLTLGIVMLLGILVIRRDISRPTYEWSSGLPLSYGTRITAKYAAVMAYLTLFSLLAVILFIVFSYGKGIESKIILSHSAYFFFTYELSYMVTLALAMLLAVCLPNRIVYLIGFCAWMFGTFFMQLFIVERYNLFVLRIFHLNQFFVDGNRGYELWGYGLDVPELLRSGLFVLAFSTLLQAAAITILNLQRPTKHSVRLWVTAVLPVLLACGAFVPYGLLWQERYSSYYGKMNDDTIPEVVQLRSESNEAFEVVNYDLTLERTKNDVISAVARLDIPASTLLGKEEIQLTLNRAFTVSHVEAFGSPLPFAQQGDWLAVSWSGALEEQVENVTLEIRYSGAVMEYNGRGGFHAFVYRDQVLLPSYYAWYPLPGQQDVYVKDDWSNMLQMGTVFKPMPYPDATYRLAVKGFDTGLFTSLPELESTVDADLNQVAGESRIFQGRGKEGLSIFGGPFVEVSDSIVPSRIITTPGSRKLAEHVLEEWSRYYEYFTSWVTDFKPKIHQVGFLQNQQTMPISTENGMYILVSQSDGDSGYAGLLMNEMLLGKRSGSYLIENTREDVRMPLRSLMWYVYYREADGLSHRDIENGMANFRMLGALFHAHPDQDPDHLGDRMVKQVGKALDEGKFNEVKEVLNVFYSQGLEIPMEGSDSSVQARPIPYDAWEREWKKVMGDENGA</sequence>
<organism evidence="2 3">
    <name type="scientific">Paenibacillus lentus</name>
    <dbReference type="NCBI Taxonomy" id="1338368"/>
    <lineage>
        <taxon>Bacteria</taxon>
        <taxon>Bacillati</taxon>
        <taxon>Bacillota</taxon>
        <taxon>Bacilli</taxon>
        <taxon>Bacillales</taxon>
        <taxon>Paenibacillaceae</taxon>
        <taxon>Paenibacillus</taxon>
    </lineage>
</organism>
<dbReference type="Proteomes" id="UP000273145">
    <property type="component" value="Chromosome"/>
</dbReference>
<gene>
    <name evidence="2" type="ORF">EIM92_07980</name>
</gene>
<feature type="transmembrane region" description="Helical" evidence="1">
    <location>
        <begin position="164"/>
        <end position="184"/>
    </location>
</feature>
<evidence type="ECO:0000313" key="3">
    <source>
        <dbReference type="Proteomes" id="UP000273145"/>
    </source>
</evidence>
<dbReference type="RefSeq" id="WP_125082207.1">
    <property type="nucleotide sequence ID" value="NZ_CP034248.1"/>
</dbReference>
<keyword evidence="1" id="KW-1133">Transmembrane helix</keyword>
<keyword evidence="1" id="KW-0472">Membrane</keyword>
<feature type="transmembrane region" description="Helical" evidence="1">
    <location>
        <begin position="99"/>
        <end position="123"/>
    </location>
</feature>
<name>A0A3Q8SAE4_9BACL</name>
<feature type="transmembrane region" description="Helical" evidence="1">
    <location>
        <begin position="135"/>
        <end position="157"/>
    </location>
</feature>
<protein>
    <submittedName>
        <fullName evidence="2">Uncharacterized protein</fullName>
    </submittedName>
</protein>
<evidence type="ECO:0000313" key="2">
    <source>
        <dbReference type="EMBL" id="AZK46138.1"/>
    </source>
</evidence>
<evidence type="ECO:0000256" key="1">
    <source>
        <dbReference type="SAM" id="Phobius"/>
    </source>
</evidence>
<keyword evidence="1" id="KW-0812">Transmembrane</keyword>